<evidence type="ECO:0000313" key="1">
    <source>
        <dbReference type="EMBL" id="KAJ7557354.1"/>
    </source>
</evidence>
<reference evidence="2" key="1">
    <citation type="journal article" date="2024" name="Proc. Natl. Acad. Sci. U.S.A.">
        <title>Extraordinary preservation of gene collinearity over three hundred million years revealed in homosporous lycophytes.</title>
        <authorList>
            <person name="Li C."/>
            <person name="Wickell D."/>
            <person name="Kuo L.Y."/>
            <person name="Chen X."/>
            <person name="Nie B."/>
            <person name="Liao X."/>
            <person name="Peng D."/>
            <person name="Ji J."/>
            <person name="Jenkins J."/>
            <person name="Williams M."/>
            <person name="Shu S."/>
            <person name="Plott C."/>
            <person name="Barry K."/>
            <person name="Rajasekar S."/>
            <person name="Grimwood J."/>
            <person name="Han X."/>
            <person name="Sun S."/>
            <person name="Hou Z."/>
            <person name="He W."/>
            <person name="Dai G."/>
            <person name="Sun C."/>
            <person name="Schmutz J."/>
            <person name="Leebens-Mack J.H."/>
            <person name="Li F.W."/>
            <person name="Wang L."/>
        </authorList>
    </citation>
    <scope>NUCLEOTIDE SEQUENCE [LARGE SCALE GENOMIC DNA]</scope>
    <source>
        <strain evidence="2">cv. PW_Plant_1</strain>
    </source>
</reference>
<gene>
    <name evidence="1" type="ORF">O6H91_05G123200</name>
</gene>
<keyword evidence="2" id="KW-1185">Reference proteome</keyword>
<sequence>MGVPIVALMPLLPPLPSLLRQLPSDASLNFHNFKSAFTACSSAGEPFALRGNGEDSCSKRLVRELCFLKPVKAMSSHVCNCKGHLFDDFKEDSMRKILEERRIPFQELGDGRELRSSARPSEFRLKVQTNSRDQIHRNISRSKLPELSDDGGLISSSLKSLKRQHSLKRKEMEGNRKISSDSSMTKALSSLLFILNTIQSHALEIRKVLLDEDDVRGVLAMMRKEMHSSFLWLFQQIFARTPELMISIMILLANYTACSMDNTLAIAAIPPSMRLSILKHDRGNGDIDLCSVPADEGINIGPPNKTSIHTGDAGGTFGRKLESGSGDGKEIAVAPRVDAHGDVDLIFSDNERAVFLEPSIGSRICLLGHSAYKVGIRGMNHDAININSLENTLFVMPDNERHMGFALGNFFRSETHLQTDHRNKANRLVAESQASVEILMLQCLFKEAVNELERRSKQVLHCVNLDQVTIRSLVAPVRTELKPDDYECYERTDHCTSMRSGLIATIRCFFPTMLNFSMWSSMTMTGPPSPS</sequence>
<proteinExistence type="predicted"/>
<name>A0ACC2DSP4_DIPCM</name>
<accession>A0ACC2DSP4</accession>
<dbReference type="EMBL" id="CM055096">
    <property type="protein sequence ID" value="KAJ7557354.1"/>
    <property type="molecule type" value="Genomic_DNA"/>
</dbReference>
<protein>
    <submittedName>
        <fullName evidence="1">Uncharacterized protein</fullName>
    </submittedName>
</protein>
<evidence type="ECO:0000313" key="2">
    <source>
        <dbReference type="Proteomes" id="UP001162992"/>
    </source>
</evidence>
<comment type="caution">
    <text evidence="1">The sequence shown here is derived from an EMBL/GenBank/DDBJ whole genome shotgun (WGS) entry which is preliminary data.</text>
</comment>
<dbReference type="Proteomes" id="UP001162992">
    <property type="component" value="Chromosome 5"/>
</dbReference>
<organism evidence="1 2">
    <name type="scientific">Diphasiastrum complanatum</name>
    <name type="common">Issler's clubmoss</name>
    <name type="synonym">Lycopodium complanatum</name>
    <dbReference type="NCBI Taxonomy" id="34168"/>
    <lineage>
        <taxon>Eukaryota</taxon>
        <taxon>Viridiplantae</taxon>
        <taxon>Streptophyta</taxon>
        <taxon>Embryophyta</taxon>
        <taxon>Tracheophyta</taxon>
        <taxon>Lycopodiopsida</taxon>
        <taxon>Lycopodiales</taxon>
        <taxon>Lycopodiaceae</taxon>
        <taxon>Lycopodioideae</taxon>
        <taxon>Diphasiastrum</taxon>
    </lineage>
</organism>